<evidence type="ECO:0000313" key="3">
    <source>
        <dbReference type="Proteomes" id="UP000266441"/>
    </source>
</evidence>
<feature type="transmembrane region" description="Helical" evidence="1">
    <location>
        <begin position="7"/>
        <end position="29"/>
    </location>
</feature>
<keyword evidence="1" id="KW-0812">Transmembrane</keyword>
<feature type="transmembrane region" description="Helical" evidence="1">
    <location>
        <begin position="200"/>
        <end position="219"/>
    </location>
</feature>
<dbReference type="GO" id="GO:0016168">
    <property type="term" value="F:chlorophyll binding"/>
    <property type="evidence" value="ECO:0007669"/>
    <property type="project" value="InterPro"/>
</dbReference>
<dbReference type="EMBL" id="QWET01000011">
    <property type="protein sequence ID" value="RIH64421.1"/>
    <property type="molecule type" value="Genomic_DNA"/>
</dbReference>
<proteinExistence type="predicted"/>
<dbReference type="SUPFAM" id="SSF161077">
    <property type="entry name" value="Photosystem II antenna protein-like"/>
    <property type="match status" value="1"/>
</dbReference>
<dbReference type="Pfam" id="PF14329">
    <property type="entry name" value="DUF4386"/>
    <property type="match status" value="1"/>
</dbReference>
<gene>
    <name evidence="2" type="ORF">D1164_15140</name>
</gene>
<dbReference type="InterPro" id="IPR036001">
    <property type="entry name" value="PS_II_antenna-like_sf"/>
</dbReference>
<dbReference type="InterPro" id="IPR025495">
    <property type="entry name" value="DUF4386"/>
</dbReference>
<feature type="transmembrane region" description="Helical" evidence="1">
    <location>
        <begin position="59"/>
        <end position="78"/>
    </location>
</feature>
<keyword evidence="1" id="KW-1133">Transmembrane helix</keyword>
<feature type="transmembrane region" description="Helical" evidence="1">
    <location>
        <begin position="165"/>
        <end position="188"/>
    </location>
</feature>
<sequence>MTTNRKYALIAGITLLFMAAAAILTFGIIHTMLIVPGDPEATTENLTSNGGLFRTEVSGWYFILVCDVVVAWALFIFFKNENKKLSLLTAALRIIFVSIFGIALFHLINVLKIINGNITEVQMSGEQIMDSIESFETTWSFGLIIFGFHLLLLGVLALKSKSIHNFWGITLVVAAVSYIIVHSTKFLYPEFESQIATAEMALSVPMAFGEIGFAFWLIMRGGKPKIIYKTISI</sequence>
<name>A0A399D171_9BACT</name>
<dbReference type="AlphaFoldDB" id="A0A399D171"/>
<dbReference type="GO" id="GO:0009521">
    <property type="term" value="C:photosystem"/>
    <property type="evidence" value="ECO:0007669"/>
    <property type="project" value="InterPro"/>
</dbReference>
<feature type="transmembrane region" description="Helical" evidence="1">
    <location>
        <begin position="139"/>
        <end position="158"/>
    </location>
</feature>
<dbReference type="Proteomes" id="UP000266441">
    <property type="component" value="Unassembled WGS sequence"/>
</dbReference>
<keyword evidence="1" id="KW-0472">Membrane</keyword>
<feature type="transmembrane region" description="Helical" evidence="1">
    <location>
        <begin position="90"/>
        <end position="108"/>
    </location>
</feature>
<reference evidence="2 3" key="1">
    <citation type="journal article" date="2015" name="Int. J. Syst. Evol. Microbiol.">
        <title>Mariniphaga sediminis sp. nov., isolated from coastal sediment.</title>
        <authorList>
            <person name="Wang F.Q."/>
            <person name="Shen Q.Y."/>
            <person name="Chen G.J."/>
            <person name="Du Z.J."/>
        </authorList>
    </citation>
    <scope>NUCLEOTIDE SEQUENCE [LARGE SCALE GENOMIC DNA]</scope>
    <source>
        <strain evidence="2 3">SY21</strain>
    </source>
</reference>
<accession>A0A399D171</accession>
<dbReference type="GO" id="GO:0009767">
    <property type="term" value="P:photosynthetic electron transport chain"/>
    <property type="evidence" value="ECO:0007669"/>
    <property type="project" value="InterPro"/>
</dbReference>
<evidence type="ECO:0000313" key="2">
    <source>
        <dbReference type="EMBL" id="RIH64421.1"/>
    </source>
</evidence>
<evidence type="ECO:0000256" key="1">
    <source>
        <dbReference type="SAM" id="Phobius"/>
    </source>
</evidence>
<dbReference type="RefSeq" id="WP_119350846.1">
    <property type="nucleotide sequence ID" value="NZ_QWET01000011.1"/>
</dbReference>
<protein>
    <submittedName>
        <fullName evidence="2">DUF4386 domain-containing protein</fullName>
    </submittedName>
</protein>
<dbReference type="OrthoDB" id="7060422at2"/>
<comment type="caution">
    <text evidence="2">The sequence shown here is derived from an EMBL/GenBank/DDBJ whole genome shotgun (WGS) entry which is preliminary data.</text>
</comment>
<keyword evidence="3" id="KW-1185">Reference proteome</keyword>
<organism evidence="2 3">
    <name type="scientific">Mariniphaga sediminis</name>
    <dbReference type="NCBI Taxonomy" id="1628158"/>
    <lineage>
        <taxon>Bacteria</taxon>
        <taxon>Pseudomonadati</taxon>
        <taxon>Bacteroidota</taxon>
        <taxon>Bacteroidia</taxon>
        <taxon>Marinilabiliales</taxon>
        <taxon>Prolixibacteraceae</taxon>
        <taxon>Mariniphaga</taxon>
    </lineage>
</organism>